<evidence type="ECO:0000313" key="2">
    <source>
        <dbReference type="Proteomes" id="UP000218702"/>
    </source>
</evidence>
<dbReference type="OrthoDB" id="9256093at2"/>
<accession>A0A1Z4V5R4</accession>
<protein>
    <recommendedName>
        <fullName evidence="3">DUF2281 domain-containing protein</fullName>
    </recommendedName>
</protein>
<dbReference type="Proteomes" id="UP000218702">
    <property type="component" value="Chromosome"/>
</dbReference>
<sequence length="94" mass="11073">MLRDSRLQTPDSWYINMLPHIQTLISLIETLPLNIQKQIVEHLQEYIQQFTKNLDPEQKIIPTDDYSSQLSPEELEMLNNCTEIPVWSPFDSSQ</sequence>
<dbReference type="AlphaFoldDB" id="A0A1Z4V5R4"/>
<reference evidence="1 2" key="1">
    <citation type="submission" date="2017-06" db="EMBL/GenBank/DDBJ databases">
        <title>Genome sequencing of cyanobaciteial culture collection at National Institute for Environmental Studies (NIES).</title>
        <authorList>
            <person name="Hirose Y."/>
            <person name="Shimura Y."/>
            <person name="Fujisawa T."/>
            <person name="Nakamura Y."/>
            <person name="Kawachi M."/>
        </authorList>
    </citation>
    <scope>NUCLEOTIDE SEQUENCE [LARGE SCALE GENOMIC DNA]</scope>
    <source>
        <strain evidence="1 2">NIES-806</strain>
    </source>
</reference>
<organism evidence="1 2">
    <name type="scientific">Dolichospermum compactum NIES-806</name>
    <dbReference type="NCBI Taxonomy" id="1973481"/>
    <lineage>
        <taxon>Bacteria</taxon>
        <taxon>Bacillati</taxon>
        <taxon>Cyanobacteriota</taxon>
        <taxon>Cyanophyceae</taxon>
        <taxon>Nostocales</taxon>
        <taxon>Aphanizomenonaceae</taxon>
        <taxon>Dolichospermum</taxon>
        <taxon>Dolichospermum compactum</taxon>
    </lineage>
</organism>
<evidence type="ECO:0000313" key="1">
    <source>
        <dbReference type="EMBL" id="BAZ86900.1"/>
    </source>
</evidence>
<name>A0A1Z4V5R4_9CYAN</name>
<dbReference type="KEGG" id="dcm:NIES806_31170"/>
<dbReference type="EMBL" id="AP018316">
    <property type="protein sequence ID" value="BAZ86900.1"/>
    <property type="molecule type" value="Genomic_DNA"/>
</dbReference>
<evidence type="ECO:0008006" key="3">
    <source>
        <dbReference type="Google" id="ProtNLM"/>
    </source>
</evidence>
<dbReference type="RefSeq" id="WP_157749994.1">
    <property type="nucleotide sequence ID" value="NZ_AP018316.1"/>
</dbReference>
<gene>
    <name evidence="1" type="ORF">NIES806_31170</name>
</gene>
<keyword evidence="2" id="KW-1185">Reference proteome</keyword>
<proteinExistence type="predicted"/>